<protein>
    <submittedName>
        <fullName evidence="2">Uncharacterized protein</fullName>
    </submittedName>
</protein>
<dbReference type="AlphaFoldDB" id="I0H8I3"/>
<organism evidence="2 3">
    <name type="scientific">Actinoplanes missouriensis (strain ATCC 14538 / DSM 43046 / CBS 188.64 / JCM 3121 / NBRC 102363 / NCIMB 12654 / NRRL B-3342 / UNCC 431)</name>
    <dbReference type="NCBI Taxonomy" id="512565"/>
    <lineage>
        <taxon>Bacteria</taxon>
        <taxon>Bacillati</taxon>
        <taxon>Actinomycetota</taxon>
        <taxon>Actinomycetes</taxon>
        <taxon>Micromonosporales</taxon>
        <taxon>Micromonosporaceae</taxon>
        <taxon>Actinoplanes</taxon>
    </lineage>
</organism>
<proteinExistence type="predicted"/>
<feature type="region of interest" description="Disordered" evidence="1">
    <location>
        <begin position="21"/>
        <end position="46"/>
    </location>
</feature>
<gene>
    <name evidence="2" type="ordered locus">AMIS_41000</name>
</gene>
<evidence type="ECO:0000313" key="2">
    <source>
        <dbReference type="EMBL" id="BAL89320.1"/>
    </source>
</evidence>
<evidence type="ECO:0000256" key="1">
    <source>
        <dbReference type="SAM" id="MobiDB-lite"/>
    </source>
</evidence>
<keyword evidence="3" id="KW-1185">Reference proteome</keyword>
<accession>I0H8I3</accession>
<dbReference type="HOGENOM" id="CLU_3179174_0_0_11"/>
<dbReference type="Proteomes" id="UP000007882">
    <property type="component" value="Chromosome"/>
</dbReference>
<sequence length="46" mass="5161">MRRRVALSRCTVHCRKVYSRPIAPPPPAGPAAPMLTRWGPRCHRGP</sequence>
<evidence type="ECO:0000313" key="3">
    <source>
        <dbReference type="Proteomes" id="UP000007882"/>
    </source>
</evidence>
<dbReference type="KEGG" id="ams:AMIS_41000"/>
<name>I0H8I3_ACTM4</name>
<reference evidence="2 3" key="1">
    <citation type="submission" date="2012-02" db="EMBL/GenBank/DDBJ databases">
        <title>Complete genome sequence of Actinoplanes missouriensis 431 (= NBRC 102363).</title>
        <authorList>
            <person name="Ohnishi Y."/>
            <person name="Ishikawa J."/>
            <person name="Sekine M."/>
            <person name="Hosoyama A."/>
            <person name="Harada T."/>
            <person name="Narita H."/>
            <person name="Hata T."/>
            <person name="Konno Y."/>
            <person name="Tutikane K."/>
            <person name="Fujita N."/>
            <person name="Horinouchi S."/>
            <person name="Hayakawa M."/>
        </authorList>
    </citation>
    <scope>NUCLEOTIDE SEQUENCE [LARGE SCALE GENOMIC DNA]</scope>
    <source>
        <strain evidence="3">ATCC 14538 / DSM 43046 / CBS 188.64 / JCM 3121 / NBRC 102363 / NCIMB 12654 / NRRL B-3342 / UNCC 431</strain>
    </source>
</reference>
<dbReference type="EMBL" id="AP012319">
    <property type="protein sequence ID" value="BAL89320.1"/>
    <property type="molecule type" value="Genomic_DNA"/>
</dbReference>